<organism evidence="2 3">
    <name type="scientific">Candidatus Woesebacteria bacterium GWC1_42_13</name>
    <dbReference type="NCBI Taxonomy" id="1802475"/>
    <lineage>
        <taxon>Bacteria</taxon>
        <taxon>Candidatus Woeseibacteriota</taxon>
    </lineage>
</organism>
<dbReference type="EMBL" id="MGFN01000023">
    <property type="protein sequence ID" value="OGM06565.1"/>
    <property type="molecule type" value="Genomic_DNA"/>
</dbReference>
<name>A0A1F7WWU8_9BACT</name>
<keyword evidence="1" id="KW-0472">Membrane</keyword>
<comment type="caution">
    <text evidence="2">The sequence shown here is derived from an EMBL/GenBank/DDBJ whole genome shotgun (WGS) entry which is preliminary data.</text>
</comment>
<evidence type="ECO:0000256" key="1">
    <source>
        <dbReference type="SAM" id="Phobius"/>
    </source>
</evidence>
<reference evidence="2 3" key="1">
    <citation type="journal article" date="2016" name="Nat. Commun.">
        <title>Thousands of microbial genomes shed light on interconnected biogeochemical processes in an aquifer system.</title>
        <authorList>
            <person name="Anantharaman K."/>
            <person name="Brown C.T."/>
            <person name="Hug L.A."/>
            <person name="Sharon I."/>
            <person name="Castelle C.J."/>
            <person name="Probst A.J."/>
            <person name="Thomas B.C."/>
            <person name="Singh A."/>
            <person name="Wilkins M.J."/>
            <person name="Karaoz U."/>
            <person name="Brodie E.L."/>
            <person name="Williams K.H."/>
            <person name="Hubbard S.S."/>
            <person name="Banfield J.F."/>
        </authorList>
    </citation>
    <scope>NUCLEOTIDE SEQUENCE [LARGE SCALE GENOMIC DNA]</scope>
</reference>
<proteinExistence type="predicted"/>
<gene>
    <name evidence="2" type="ORF">A2129_01605</name>
</gene>
<keyword evidence="1" id="KW-1133">Transmembrane helix</keyword>
<feature type="transmembrane region" description="Helical" evidence="1">
    <location>
        <begin position="34"/>
        <end position="58"/>
    </location>
</feature>
<sequence>MQQLVEVPIGSTFNSPIGQTVGLGNLVSIILSNALLLAGVLMVFFLVVGGIGVISGAGEDNPEKAGKGRQAVTFAFMGFLVIFAAYWIIQVIEQVTGVEIFNPGF</sequence>
<evidence type="ECO:0000313" key="2">
    <source>
        <dbReference type="EMBL" id="OGM06565.1"/>
    </source>
</evidence>
<accession>A0A1F7WWU8</accession>
<evidence type="ECO:0000313" key="3">
    <source>
        <dbReference type="Proteomes" id="UP000177737"/>
    </source>
</evidence>
<dbReference type="AlphaFoldDB" id="A0A1F7WWU8"/>
<protein>
    <submittedName>
        <fullName evidence="2">Uncharacterized protein</fullName>
    </submittedName>
</protein>
<keyword evidence="1" id="KW-0812">Transmembrane</keyword>
<dbReference type="Proteomes" id="UP000177737">
    <property type="component" value="Unassembled WGS sequence"/>
</dbReference>
<feature type="transmembrane region" description="Helical" evidence="1">
    <location>
        <begin position="70"/>
        <end position="89"/>
    </location>
</feature>